<organism evidence="1 2">
    <name type="scientific">Brassica oleracea var. oleracea</name>
    <dbReference type="NCBI Taxonomy" id="109376"/>
    <lineage>
        <taxon>Eukaryota</taxon>
        <taxon>Viridiplantae</taxon>
        <taxon>Streptophyta</taxon>
        <taxon>Embryophyta</taxon>
        <taxon>Tracheophyta</taxon>
        <taxon>Spermatophyta</taxon>
        <taxon>Magnoliopsida</taxon>
        <taxon>eudicotyledons</taxon>
        <taxon>Gunneridae</taxon>
        <taxon>Pentapetalae</taxon>
        <taxon>rosids</taxon>
        <taxon>malvids</taxon>
        <taxon>Brassicales</taxon>
        <taxon>Brassicaceae</taxon>
        <taxon>Brassiceae</taxon>
        <taxon>Brassica</taxon>
    </lineage>
</organism>
<dbReference type="HOGENOM" id="CLU_2981821_0_0_1"/>
<name>A0A0D3CEP0_BRAOL</name>
<reference evidence="1 2" key="1">
    <citation type="journal article" date="2014" name="Genome Biol.">
        <title>Transcriptome and methylome profiling reveals relics of genome dominance in the mesopolyploid Brassica oleracea.</title>
        <authorList>
            <person name="Parkin I.A."/>
            <person name="Koh C."/>
            <person name="Tang H."/>
            <person name="Robinson S.J."/>
            <person name="Kagale S."/>
            <person name="Clarke W.E."/>
            <person name="Town C.D."/>
            <person name="Nixon J."/>
            <person name="Krishnakumar V."/>
            <person name="Bidwell S.L."/>
            <person name="Denoeud F."/>
            <person name="Belcram H."/>
            <person name="Links M.G."/>
            <person name="Just J."/>
            <person name="Clarke C."/>
            <person name="Bender T."/>
            <person name="Huebert T."/>
            <person name="Mason A.S."/>
            <person name="Pires J.C."/>
            <person name="Barker G."/>
            <person name="Moore J."/>
            <person name="Walley P.G."/>
            <person name="Manoli S."/>
            <person name="Batley J."/>
            <person name="Edwards D."/>
            <person name="Nelson M.N."/>
            <person name="Wang X."/>
            <person name="Paterson A.H."/>
            <person name="King G."/>
            <person name="Bancroft I."/>
            <person name="Chalhoub B."/>
            <person name="Sharpe A.G."/>
        </authorList>
    </citation>
    <scope>NUCLEOTIDE SEQUENCE</scope>
    <source>
        <strain evidence="1 2">cv. TO1000</strain>
    </source>
</reference>
<protein>
    <submittedName>
        <fullName evidence="1">Uncharacterized protein</fullName>
    </submittedName>
</protein>
<reference evidence="1" key="2">
    <citation type="submission" date="2015-03" db="UniProtKB">
        <authorList>
            <consortium name="EnsemblPlants"/>
        </authorList>
    </citation>
    <scope>IDENTIFICATION</scope>
</reference>
<evidence type="ECO:0000313" key="1">
    <source>
        <dbReference type="EnsemblPlants" id="Bo5g062270.1"/>
    </source>
</evidence>
<dbReference type="EnsemblPlants" id="Bo5g062270.1">
    <property type="protein sequence ID" value="Bo5g062270.1"/>
    <property type="gene ID" value="Bo5g062270"/>
</dbReference>
<evidence type="ECO:0000313" key="2">
    <source>
        <dbReference type="Proteomes" id="UP000032141"/>
    </source>
</evidence>
<keyword evidence="2" id="KW-1185">Reference proteome</keyword>
<dbReference type="AlphaFoldDB" id="A0A0D3CEP0"/>
<dbReference type="Gramene" id="Bo5g062270.1">
    <property type="protein sequence ID" value="Bo5g062270.1"/>
    <property type="gene ID" value="Bo5g062270"/>
</dbReference>
<sequence length="58" mass="6753">MVSARLARVEDSILYGQSFLHHTTYPQTCACDESFCFSRFSFPDQSILKDHLMCFFSH</sequence>
<proteinExistence type="predicted"/>
<dbReference type="Proteomes" id="UP000032141">
    <property type="component" value="Chromosome C5"/>
</dbReference>
<accession>A0A0D3CEP0</accession>